<sequence length="115" mass="13305">MYILYKQSYATRFPEKSVPEQYAFLENLQAILLAAAPSDFEGNSSVEFMFYELTEKSKSPRLHVRIAHPLEQVTVFRQQSNRQKETSGRICSLFRALVTIEQACLGDHILLFYLP</sequence>
<evidence type="ECO:0000313" key="2">
    <source>
        <dbReference type="Proteomes" id="UP000198211"/>
    </source>
</evidence>
<keyword evidence="2" id="KW-1185">Reference proteome</keyword>
<proteinExistence type="predicted"/>
<dbReference type="Proteomes" id="UP000198211">
    <property type="component" value="Unassembled WGS sequence"/>
</dbReference>
<protein>
    <submittedName>
        <fullName evidence="1">Uncharacterized protein</fullName>
    </submittedName>
</protein>
<reference evidence="2" key="1">
    <citation type="submission" date="2017-03" db="EMBL/GenBank/DDBJ databases">
        <title>Phytopthora megakarya and P. palmivora, two closely related causual agents of cacao black pod achieved similar genome size and gene model numbers by different mechanisms.</title>
        <authorList>
            <person name="Ali S."/>
            <person name="Shao J."/>
            <person name="Larry D.J."/>
            <person name="Kronmiller B."/>
            <person name="Shen D."/>
            <person name="Strem M.D."/>
            <person name="Melnick R.L."/>
            <person name="Guiltinan M.J."/>
            <person name="Tyler B.M."/>
            <person name="Meinhardt L.W."/>
            <person name="Bailey B.A."/>
        </authorList>
    </citation>
    <scope>NUCLEOTIDE SEQUENCE [LARGE SCALE GENOMIC DNA]</scope>
    <source>
        <strain evidence="2">zdho120</strain>
    </source>
</reference>
<accession>A0A225WG94</accession>
<dbReference type="EMBL" id="NBNE01000962">
    <property type="protein sequence ID" value="OWZ16278.1"/>
    <property type="molecule type" value="Genomic_DNA"/>
</dbReference>
<dbReference type="AlphaFoldDB" id="A0A225WG94"/>
<evidence type="ECO:0000313" key="1">
    <source>
        <dbReference type="EMBL" id="OWZ16278.1"/>
    </source>
</evidence>
<organism evidence="1 2">
    <name type="scientific">Phytophthora megakarya</name>
    <dbReference type="NCBI Taxonomy" id="4795"/>
    <lineage>
        <taxon>Eukaryota</taxon>
        <taxon>Sar</taxon>
        <taxon>Stramenopiles</taxon>
        <taxon>Oomycota</taxon>
        <taxon>Peronosporomycetes</taxon>
        <taxon>Peronosporales</taxon>
        <taxon>Peronosporaceae</taxon>
        <taxon>Phytophthora</taxon>
    </lineage>
</organism>
<name>A0A225WG94_9STRA</name>
<gene>
    <name evidence="1" type="ORF">PHMEG_0009951</name>
</gene>
<comment type="caution">
    <text evidence="1">The sequence shown here is derived from an EMBL/GenBank/DDBJ whole genome shotgun (WGS) entry which is preliminary data.</text>
</comment>